<evidence type="ECO:0000313" key="5">
    <source>
        <dbReference type="RefSeq" id="XP_042610083.1"/>
    </source>
</evidence>
<dbReference type="GO" id="GO:0003677">
    <property type="term" value="F:DNA binding"/>
    <property type="evidence" value="ECO:0007669"/>
    <property type="project" value="InterPro"/>
</dbReference>
<evidence type="ECO:0000256" key="2">
    <source>
        <dbReference type="ARBA" id="ARBA00022801"/>
    </source>
</evidence>
<dbReference type="InterPro" id="IPR010614">
    <property type="entry name" value="RAD3-like_helicase_DEAD"/>
</dbReference>
<dbReference type="Pfam" id="PF06733">
    <property type="entry name" value="DEAD_2"/>
    <property type="match status" value="1"/>
</dbReference>
<dbReference type="RefSeq" id="XP_042610083.1">
    <property type="nucleotide sequence ID" value="XM_042754149.1"/>
</dbReference>
<dbReference type="InterPro" id="IPR045028">
    <property type="entry name" value="DinG/Rad3-like"/>
</dbReference>
<keyword evidence="1" id="KW-0547">Nucleotide-binding</keyword>
<keyword evidence="2" id="KW-0378">Hydrolase</keyword>
<dbReference type="GO" id="GO:0090657">
    <property type="term" value="P:telomeric loop disassembly"/>
    <property type="evidence" value="ECO:0007669"/>
    <property type="project" value="TreeGrafter"/>
</dbReference>
<dbReference type="GO" id="GO:0005634">
    <property type="term" value="C:nucleus"/>
    <property type="evidence" value="ECO:0007669"/>
    <property type="project" value="TreeGrafter"/>
</dbReference>
<dbReference type="GO" id="GO:0005524">
    <property type="term" value="F:ATP binding"/>
    <property type="evidence" value="ECO:0007669"/>
    <property type="project" value="UniProtKB-KW"/>
</dbReference>
<evidence type="ECO:0000256" key="3">
    <source>
        <dbReference type="ARBA" id="ARBA00022840"/>
    </source>
</evidence>
<dbReference type="AlphaFoldDB" id="A0A9Q9XY03"/>
<organism evidence="5">
    <name type="scientific">Cyprinus carpio</name>
    <name type="common">Common carp</name>
    <dbReference type="NCBI Taxonomy" id="7962"/>
    <lineage>
        <taxon>Eukaryota</taxon>
        <taxon>Metazoa</taxon>
        <taxon>Chordata</taxon>
        <taxon>Craniata</taxon>
        <taxon>Vertebrata</taxon>
        <taxon>Euteleostomi</taxon>
        <taxon>Actinopterygii</taxon>
        <taxon>Neopterygii</taxon>
        <taxon>Teleostei</taxon>
        <taxon>Ostariophysi</taxon>
        <taxon>Cypriniformes</taxon>
        <taxon>Cyprinidae</taxon>
        <taxon>Cyprininae</taxon>
        <taxon>Cyprinus</taxon>
    </lineage>
</organism>
<dbReference type="PANTHER" id="PTHR11472:SF34">
    <property type="entry name" value="REGULATOR OF TELOMERE ELONGATION HELICASE 1"/>
    <property type="match status" value="1"/>
</dbReference>
<keyword evidence="3" id="KW-0067">ATP-binding</keyword>
<dbReference type="GO" id="GO:1904430">
    <property type="term" value="P:negative regulation of t-circle formation"/>
    <property type="evidence" value="ECO:0007669"/>
    <property type="project" value="TreeGrafter"/>
</dbReference>
<dbReference type="InterPro" id="IPR057498">
    <property type="entry name" value="Rtel1_ARCH"/>
</dbReference>
<dbReference type="GO" id="GO:0070182">
    <property type="term" value="F:DNA polymerase binding"/>
    <property type="evidence" value="ECO:0007669"/>
    <property type="project" value="TreeGrafter"/>
</dbReference>
<dbReference type="GO" id="GO:0045910">
    <property type="term" value="P:negative regulation of DNA recombination"/>
    <property type="evidence" value="ECO:0007669"/>
    <property type="project" value="TreeGrafter"/>
</dbReference>
<gene>
    <name evidence="5" type="primary">LOC109084760</name>
</gene>
<accession>A0A9Q9XY03</accession>
<dbReference type="Pfam" id="PF23109">
    <property type="entry name" value="ARCH_RTEL1"/>
    <property type="match status" value="1"/>
</dbReference>
<dbReference type="InterPro" id="IPR014013">
    <property type="entry name" value="Helic_SF1/SF2_ATP-bd_DinG/Rad3"/>
</dbReference>
<evidence type="ECO:0000256" key="1">
    <source>
        <dbReference type="ARBA" id="ARBA00022741"/>
    </source>
</evidence>
<dbReference type="GO" id="GO:0010569">
    <property type="term" value="P:regulation of double-strand break repair via homologous recombination"/>
    <property type="evidence" value="ECO:0007669"/>
    <property type="project" value="TreeGrafter"/>
</dbReference>
<name>A0A9Q9XY03_CYPCA</name>
<proteinExistence type="predicted"/>
<evidence type="ECO:0000259" key="4">
    <source>
        <dbReference type="PROSITE" id="PS51193"/>
    </source>
</evidence>
<feature type="domain" description="Helicase ATP-binding" evidence="4">
    <location>
        <begin position="1"/>
        <end position="111"/>
    </location>
</feature>
<dbReference type="PANTHER" id="PTHR11472">
    <property type="entry name" value="DNA REPAIR DEAD HELICASE RAD3/XP-D SUBFAMILY MEMBER"/>
    <property type="match status" value="1"/>
</dbReference>
<reference evidence="5" key="1">
    <citation type="submission" date="2025-08" db="UniProtKB">
        <authorList>
            <consortium name="RefSeq"/>
        </authorList>
    </citation>
    <scope>IDENTIFICATION</scope>
    <source>
        <tissue evidence="5">Muscle</tissue>
    </source>
</reference>
<dbReference type="GO" id="GO:0016787">
    <property type="term" value="F:hydrolase activity"/>
    <property type="evidence" value="ECO:0007669"/>
    <property type="project" value="UniProtKB-KW"/>
</dbReference>
<dbReference type="GeneID" id="109084760"/>
<dbReference type="GO" id="GO:0003678">
    <property type="term" value="F:DNA helicase activity"/>
    <property type="evidence" value="ECO:0007669"/>
    <property type="project" value="InterPro"/>
</dbReference>
<sequence length="251" mass="28007">MKKERVCPYYLSRSLKQHADVIFMPYNYLLDPKSRRAHNIELKGAVVIFDEAHNIEKMCEESTSFDLSPHDLISAIEAVDRLLREHASDISKTNSGLKLDITTIAKIKQILMDLGSSINGFEMPANNQGITKPGSFIYELFQTANVNFENKTSIVEAMEQITGYIAGRPGVFLNTSGLQKVADIIQLVFGAKPTEDSKTSQMGNGMKEFKVHIHPVTNNFKTKLQTDLCASSSTKKQACRSCSDREYAASF</sequence>
<dbReference type="KEGG" id="ccar:109084760"/>
<dbReference type="PROSITE" id="PS51193">
    <property type="entry name" value="HELICASE_ATP_BIND_2"/>
    <property type="match status" value="1"/>
</dbReference>
<dbReference type="Proteomes" id="UP001155660">
    <property type="component" value="Unplaced"/>
</dbReference>
<dbReference type="OrthoDB" id="19182at2759"/>
<protein>
    <submittedName>
        <fullName evidence="5">Regulator of telomere elongation helicase 1-like</fullName>
    </submittedName>
</protein>